<keyword evidence="3" id="KW-1185">Reference proteome</keyword>
<organism evidence="2 3">
    <name type="scientific">Fukomys damarensis</name>
    <name type="common">Damaraland mole rat</name>
    <name type="synonym">Cryptomys damarensis</name>
    <dbReference type="NCBI Taxonomy" id="885580"/>
    <lineage>
        <taxon>Eukaryota</taxon>
        <taxon>Metazoa</taxon>
        <taxon>Chordata</taxon>
        <taxon>Craniata</taxon>
        <taxon>Vertebrata</taxon>
        <taxon>Euteleostomi</taxon>
        <taxon>Mammalia</taxon>
        <taxon>Eutheria</taxon>
        <taxon>Euarchontoglires</taxon>
        <taxon>Glires</taxon>
        <taxon>Rodentia</taxon>
        <taxon>Hystricomorpha</taxon>
        <taxon>Bathyergidae</taxon>
        <taxon>Fukomys</taxon>
    </lineage>
</organism>
<dbReference type="Gene3D" id="1.10.510.10">
    <property type="entry name" value="Transferase(Phosphotransferase) domain 1"/>
    <property type="match status" value="1"/>
</dbReference>
<protein>
    <submittedName>
        <fullName evidence="2">Serine/threonine-protein kinase PAK 2</fullName>
    </submittedName>
</protein>
<evidence type="ECO:0000313" key="3">
    <source>
        <dbReference type="Proteomes" id="UP000028990"/>
    </source>
</evidence>
<reference evidence="2 3" key="1">
    <citation type="submission" date="2013-11" db="EMBL/GenBank/DDBJ databases">
        <title>The Damaraland mole rat (Fukomys damarensis) genome and evolution of African mole rats.</title>
        <authorList>
            <person name="Gladyshev V.N."/>
            <person name="Fang X."/>
        </authorList>
    </citation>
    <scope>NUCLEOTIDE SEQUENCE [LARGE SCALE GENOMIC DNA]</scope>
    <source>
        <tissue evidence="2">Liver</tissue>
    </source>
</reference>
<dbReference type="EMBL" id="KN123415">
    <property type="protein sequence ID" value="KFO25096.1"/>
    <property type="molecule type" value="Genomic_DNA"/>
</dbReference>
<feature type="region of interest" description="Disordered" evidence="1">
    <location>
        <begin position="1"/>
        <end position="32"/>
    </location>
</feature>
<dbReference type="InterPro" id="IPR011009">
    <property type="entry name" value="Kinase-like_dom_sf"/>
</dbReference>
<dbReference type="GO" id="GO:0016301">
    <property type="term" value="F:kinase activity"/>
    <property type="evidence" value="ECO:0007669"/>
    <property type="project" value="UniProtKB-KW"/>
</dbReference>
<accession>A0A091DQJ9</accession>
<dbReference type="AlphaFoldDB" id="A0A091DQJ9"/>
<feature type="region of interest" description="Disordered" evidence="1">
    <location>
        <begin position="86"/>
        <end position="147"/>
    </location>
</feature>
<gene>
    <name evidence="2" type="ORF">H920_13548</name>
</gene>
<name>A0A091DQJ9_FUKDA</name>
<dbReference type="SUPFAM" id="SSF56112">
    <property type="entry name" value="Protein kinase-like (PK-like)"/>
    <property type="match status" value="1"/>
</dbReference>
<evidence type="ECO:0000313" key="2">
    <source>
        <dbReference type="EMBL" id="KFO25096.1"/>
    </source>
</evidence>
<evidence type="ECO:0000256" key="1">
    <source>
        <dbReference type="SAM" id="MobiDB-lite"/>
    </source>
</evidence>
<dbReference type="Proteomes" id="UP000028990">
    <property type="component" value="Unassembled WGS sequence"/>
</dbReference>
<keyword evidence="2" id="KW-0418">Kinase</keyword>
<sequence>MPRDQLAAAVTAEGDHDGEAAPPVTPRPDHTKSIYTRSVADPVPEQWVTVVRIVEPRGRVQTDDFTEAAKKELIINEMKITEWVRQPRDGDPSVDGTEEVTRKAHGPQADTWSLGSRAVEMGGGEPRTPGEPLVGLVPDGTSRNPELQSAEKLAPVLCDFFIRCLGVDVEKRVQQKNCYSTAS</sequence>
<keyword evidence="2" id="KW-0808">Transferase</keyword>
<proteinExistence type="predicted"/>